<accession>A0A955I8B5</accession>
<sequence length="435" mass="47338">MADEKATMQKPNLGASPSVTPAVAPVQNTAKAKVETQPNPEPVSKATEIPAAKEEKATEIRPSDGGSSLPDEKKKTKKKKKGGAQIYLTGISQLTVLVSIRNLYLMLRSGLALNEAVRTLAEQTPDERLQKIYLEIGDKIDGGKNLADSMKDYPKVFSDIVVSVITVGEEGGTLEKNLLFLSDYLKKAHTLGKKIQGALIYPGIVFLLTFAEMLGVIFLILPKLEDLFKSFENVPSLTKAILAGSEFVRNNAILLAIGLVALIALTLVFLRSKLGKRFKDVMGLKTPVIKKLNQNNILATFARTLGILLETGIPLVSALDIATSTVSNSQYRKILEKVVKDVKSGRSVADSLSDFDKYFPPTFIKMIEVGESTGTLEENLGYLYDYHAEEVEEMANNLSTLLEPLLLIVIGFMIGGLALIIIGPIYQLTGSINEI</sequence>
<dbReference type="PRINTS" id="PR00812">
    <property type="entry name" value="BCTERIALGSPF"/>
</dbReference>
<name>A0A955I8B5_9BACT</name>
<dbReference type="Pfam" id="PF00482">
    <property type="entry name" value="T2SSF"/>
    <property type="match status" value="2"/>
</dbReference>
<keyword evidence="7 9" id="KW-0472">Membrane</keyword>
<feature type="transmembrane region" description="Helical" evidence="9">
    <location>
        <begin position="252"/>
        <end position="270"/>
    </location>
</feature>
<feature type="transmembrane region" description="Helical" evidence="9">
    <location>
        <begin position="199"/>
        <end position="221"/>
    </location>
</feature>
<dbReference type="Proteomes" id="UP000775877">
    <property type="component" value="Unassembled WGS sequence"/>
</dbReference>
<dbReference type="Gene3D" id="1.20.81.30">
    <property type="entry name" value="Type II secretion system (T2SS), domain F"/>
    <property type="match status" value="2"/>
</dbReference>
<gene>
    <name evidence="11" type="ORF">KC678_00555</name>
</gene>
<evidence type="ECO:0000256" key="3">
    <source>
        <dbReference type="ARBA" id="ARBA00022475"/>
    </source>
</evidence>
<dbReference type="PANTHER" id="PTHR30012:SF0">
    <property type="entry name" value="TYPE II SECRETION SYSTEM PROTEIN F-RELATED"/>
    <property type="match status" value="1"/>
</dbReference>
<evidence type="ECO:0000259" key="10">
    <source>
        <dbReference type="Pfam" id="PF00482"/>
    </source>
</evidence>
<dbReference type="InterPro" id="IPR042094">
    <property type="entry name" value="T2SS_GspF_sf"/>
</dbReference>
<dbReference type="AlphaFoldDB" id="A0A955I8B5"/>
<dbReference type="GO" id="GO:0005886">
    <property type="term" value="C:plasma membrane"/>
    <property type="evidence" value="ECO:0007669"/>
    <property type="project" value="UniProtKB-SubCell"/>
</dbReference>
<keyword evidence="4" id="KW-0997">Cell inner membrane</keyword>
<evidence type="ECO:0000256" key="7">
    <source>
        <dbReference type="ARBA" id="ARBA00023136"/>
    </source>
</evidence>
<comment type="subcellular location">
    <subcellularLocation>
        <location evidence="1">Cell inner membrane</location>
        <topology evidence="1">Multi-pass membrane protein</topology>
    </subcellularLocation>
</comment>
<evidence type="ECO:0000256" key="2">
    <source>
        <dbReference type="ARBA" id="ARBA00005745"/>
    </source>
</evidence>
<keyword evidence="5 9" id="KW-0812">Transmembrane</keyword>
<feature type="compositionally biased region" description="Basic and acidic residues" evidence="8">
    <location>
        <begin position="51"/>
        <end position="62"/>
    </location>
</feature>
<dbReference type="InterPro" id="IPR018076">
    <property type="entry name" value="T2SS_GspF_dom"/>
</dbReference>
<reference evidence="11" key="1">
    <citation type="submission" date="2020-04" db="EMBL/GenBank/DDBJ databases">
        <authorList>
            <person name="Zhang T."/>
        </authorList>
    </citation>
    <scope>NUCLEOTIDE SEQUENCE</scope>
    <source>
        <strain evidence="11">HKST-UBA13</strain>
    </source>
</reference>
<organism evidence="11 12">
    <name type="scientific">Candidatus Dojkabacteria bacterium</name>
    <dbReference type="NCBI Taxonomy" id="2099670"/>
    <lineage>
        <taxon>Bacteria</taxon>
        <taxon>Candidatus Dojkabacteria</taxon>
    </lineage>
</organism>
<feature type="region of interest" description="Disordered" evidence="8">
    <location>
        <begin position="1"/>
        <end position="80"/>
    </location>
</feature>
<evidence type="ECO:0000256" key="9">
    <source>
        <dbReference type="SAM" id="Phobius"/>
    </source>
</evidence>
<feature type="transmembrane region" description="Helical" evidence="9">
    <location>
        <begin position="405"/>
        <end position="426"/>
    </location>
</feature>
<dbReference type="PANTHER" id="PTHR30012">
    <property type="entry name" value="GENERAL SECRETION PATHWAY PROTEIN"/>
    <property type="match status" value="1"/>
</dbReference>
<dbReference type="EMBL" id="JAGQLJ010000009">
    <property type="protein sequence ID" value="MCA9380740.1"/>
    <property type="molecule type" value="Genomic_DNA"/>
</dbReference>
<evidence type="ECO:0000256" key="1">
    <source>
        <dbReference type="ARBA" id="ARBA00004429"/>
    </source>
</evidence>
<dbReference type="InterPro" id="IPR003004">
    <property type="entry name" value="GspF/PilC"/>
</dbReference>
<dbReference type="FunFam" id="1.20.81.30:FF:000001">
    <property type="entry name" value="Type II secretion system protein F"/>
    <property type="match status" value="1"/>
</dbReference>
<comment type="similarity">
    <text evidence="2">Belongs to the GSP F family.</text>
</comment>
<proteinExistence type="inferred from homology"/>
<feature type="domain" description="Type II secretion system protein GspF" evidence="10">
    <location>
        <begin position="100"/>
        <end position="222"/>
    </location>
</feature>
<evidence type="ECO:0000256" key="5">
    <source>
        <dbReference type="ARBA" id="ARBA00022692"/>
    </source>
</evidence>
<evidence type="ECO:0000313" key="12">
    <source>
        <dbReference type="Proteomes" id="UP000775877"/>
    </source>
</evidence>
<protein>
    <submittedName>
        <fullName evidence="11">Type II secretion system F family protein</fullName>
    </submittedName>
</protein>
<keyword evidence="6 9" id="KW-1133">Transmembrane helix</keyword>
<keyword evidence="3" id="KW-1003">Cell membrane</keyword>
<comment type="caution">
    <text evidence="11">The sequence shown here is derived from an EMBL/GenBank/DDBJ whole genome shotgun (WGS) entry which is preliminary data.</text>
</comment>
<evidence type="ECO:0000256" key="6">
    <source>
        <dbReference type="ARBA" id="ARBA00022989"/>
    </source>
</evidence>
<evidence type="ECO:0000256" key="8">
    <source>
        <dbReference type="SAM" id="MobiDB-lite"/>
    </source>
</evidence>
<evidence type="ECO:0000313" key="11">
    <source>
        <dbReference type="EMBL" id="MCA9380740.1"/>
    </source>
</evidence>
<feature type="domain" description="Type II secretion system protein GspF" evidence="10">
    <location>
        <begin position="301"/>
        <end position="424"/>
    </location>
</feature>
<reference evidence="11" key="2">
    <citation type="journal article" date="2021" name="Microbiome">
        <title>Successional dynamics and alternative stable states in a saline activated sludge microbial community over 9 years.</title>
        <authorList>
            <person name="Wang Y."/>
            <person name="Ye J."/>
            <person name="Ju F."/>
            <person name="Liu L."/>
            <person name="Boyd J.A."/>
            <person name="Deng Y."/>
            <person name="Parks D.H."/>
            <person name="Jiang X."/>
            <person name="Yin X."/>
            <person name="Woodcroft B.J."/>
            <person name="Tyson G.W."/>
            <person name="Hugenholtz P."/>
            <person name="Polz M.F."/>
            <person name="Zhang T."/>
        </authorList>
    </citation>
    <scope>NUCLEOTIDE SEQUENCE</scope>
    <source>
        <strain evidence="11">HKST-UBA13</strain>
    </source>
</reference>
<evidence type="ECO:0000256" key="4">
    <source>
        <dbReference type="ARBA" id="ARBA00022519"/>
    </source>
</evidence>